<comment type="caution">
    <text evidence="2">The sequence shown here is derived from an EMBL/GenBank/DDBJ whole genome shotgun (WGS) entry which is preliminary data.</text>
</comment>
<sequence length="143" mass="16244">MDADEYADTCAGSRKDADYAGEHSTLKIDPAENARRVAYWKDRCAGTISKAEAYLGFTDEKNKQQTAKSKAAAEIASQRSREAKLQRERERAAARTALEKMETVDIYNSHDIVRDFERMIFSTPPYRVINWPMFLQTNGLSIT</sequence>
<keyword evidence="3" id="KW-1185">Reference proteome</keyword>
<name>A0AA41SI98_PAPNU</name>
<gene>
    <name evidence="2" type="ORF">MKW94_010494</name>
</gene>
<evidence type="ECO:0000256" key="1">
    <source>
        <dbReference type="SAM" id="Coils"/>
    </source>
</evidence>
<accession>A0AA41SI98</accession>
<proteinExistence type="predicted"/>
<evidence type="ECO:0000313" key="3">
    <source>
        <dbReference type="Proteomes" id="UP001177140"/>
    </source>
</evidence>
<keyword evidence="1" id="KW-0175">Coiled coil</keyword>
<feature type="coiled-coil region" evidence="1">
    <location>
        <begin position="68"/>
        <end position="95"/>
    </location>
</feature>
<reference evidence="2" key="1">
    <citation type="submission" date="2022-03" db="EMBL/GenBank/DDBJ databases">
        <title>A functionally conserved STORR gene fusion in Papaver species that diverged 16.8 million years ago.</title>
        <authorList>
            <person name="Catania T."/>
        </authorList>
    </citation>
    <scope>NUCLEOTIDE SEQUENCE</scope>
    <source>
        <strain evidence="2">S-191538</strain>
    </source>
</reference>
<dbReference type="Proteomes" id="UP001177140">
    <property type="component" value="Unassembled WGS sequence"/>
</dbReference>
<organism evidence="2 3">
    <name type="scientific">Papaver nudicaule</name>
    <name type="common">Iceland poppy</name>
    <dbReference type="NCBI Taxonomy" id="74823"/>
    <lineage>
        <taxon>Eukaryota</taxon>
        <taxon>Viridiplantae</taxon>
        <taxon>Streptophyta</taxon>
        <taxon>Embryophyta</taxon>
        <taxon>Tracheophyta</taxon>
        <taxon>Spermatophyta</taxon>
        <taxon>Magnoliopsida</taxon>
        <taxon>Ranunculales</taxon>
        <taxon>Papaveraceae</taxon>
        <taxon>Papaveroideae</taxon>
        <taxon>Papaver</taxon>
    </lineage>
</organism>
<evidence type="ECO:0000313" key="2">
    <source>
        <dbReference type="EMBL" id="MCL7036706.1"/>
    </source>
</evidence>
<dbReference type="AlphaFoldDB" id="A0AA41SI98"/>
<dbReference type="EMBL" id="JAJJMA010171078">
    <property type="protein sequence ID" value="MCL7036706.1"/>
    <property type="molecule type" value="Genomic_DNA"/>
</dbReference>
<protein>
    <submittedName>
        <fullName evidence="2">Uncharacterized protein</fullName>
    </submittedName>
</protein>